<dbReference type="Gene3D" id="3.30.70.100">
    <property type="match status" value="1"/>
</dbReference>
<protein>
    <recommendedName>
        <fullName evidence="4">ABM domain-containing protein</fullName>
    </recommendedName>
</protein>
<name>A0A4S3KMM3_9GAMM</name>
<gene>
    <name evidence="2" type="ORF">B1991_00265</name>
</gene>
<evidence type="ECO:0000256" key="1">
    <source>
        <dbReference type="SAM" id="MobiDB-lite"/>
    </source>
</evidence>
<dbReference type="InterPro" id="IPR011008">
    <property type="entry name" value="Dimeric_a/b-barrel"/>
</dbReference>
<evidence type="ECO:0000313" key="3">
    <source>
        <dbReference type="Proteomes" id="UP000306317"/>
    </source>
</evidence>
<dbReference type="Proteomes" id="UP000306317">
    <property type="component" value="Unassembled WGS sequence"/>
</dbReference>
<sequence>MAANGGSPEEATMNKQASLVTLKAKPGQRDEVRRVWEKYARDYVAGSTLGFHYCYDDADPDRIFVFGLGDPASILEFAQQPWFVDYQHDTHALLAEPGEVRRLTPQYTKNDTTRDAP</sequence>
<reference evidence="2 3" key="1">
    <citation type="submission" date="2017-02" db="EMBL/GenBank/DDBJ databases">
        <title>Whole genome sequencing of Rhodanobacter lindaniclasticus DSM 17932.</title>
        <authorList>
            <person name="Kumar S."/>
            <person name="Patil P."/>
            <person name="Patil P.B."/>
        </authorList>
    </citation>
    <scope>NUCLEOTIDE SEQUENCE [LARGE SCALE GENOMIC DNA]</scope>
    <source>
        <strain evidence="2 3">DSM 17932</strain>
    </source>
</reference>
<feature type="region of interest" description="Disordered" evidence="1">
    <location>
        <begin position="1"/>
        <end position="28"/>
    </location>
</feature>
<accession>A0A4S3KMM3</accession>
<comment type="caution">
    <text evidence="2">The sequence shown here is derived from an EMBL/GenBank/DDBJ whole genome shotgun (WGS) entry which is preliminary data.</text>
</comment>
<proteinExistence type="predicted"/>
<dbReference type="EMBL" id="MWIO01000002">
    <property type="protein sequence ID" value="THD10177.1"/>
    <property type="molecule type" value="Genomic_DNA"/>
</dbReference>
<dbReference type="AlphaFoldDB" id="A0A4S3KMM3"/>
<dbReference type="SUPFAM" id="SSF54909">
    <property type="entry name" value="Dimeric alpha+beta barrel"/>
    <property type="match status" value="1"/>
</dbReference>
<organism evidence="2 3">
    <name type="scientific">Rhodanobacter lindaniclasticus</name>
    <dbReference type="NCBI Taxonomy" id="75310"/>
    <lineage>
        <taxon>Bacteria</taxon>
        <taxon>Pseudomonadati</taxon>
        <taxon>Pseudomonadota</taxon>
        <taxon>Gammaproteobacteria</taxon>
        <taxon>Lysobacterales</taxon>
        <taxon>Rhodanobacteraceae</taxon>
        <taxon>Rhodanobacter</taxon>
    </lineage>
</organism>
<feature type="region of interest" description="Disordered" evidence="1">
    <location>
        <begin position="97"/>
        <end position="117"/>
    </location>
</feature>
<keyword evidence="3" id="KW-1185">Reference proteome</keyword>
<evidence type="ECO:0000313" key="2">
    <source>
        <dbReference type="EMBL" id="THD10177.1"/>
    </source>
</evidence>
<evidence type="ECO:0008006" key="4">
    <source>
        <dbReference type="Google" id="ProtNLM"/>
    </source>
</evidence>